<evidence type="ECO:0000313" key="4">
    <source>
        <dbReference type="Proteomes" id="UP000322077"/>
    </source>
</evidence>
<evidence type="ECO:0000259" key="2">
    <source>
        <dbReference type="Pfam" id="PF13392"/>
    </source>
</evidence>
<evidence type="ECO:0000313" key="3">
    <source>
        <dbReference type="EMBL" id="TZG26477.1"/>
    </source>
</evidence>
<feature type="region of interest" description="Disordered" evidence="1">
    <location>
        <begin position="57"/>
        <end position="78"/>
    </location>
</feature>
<dbReference type="InterPro" id="IPR003615">
    <property type="entry name" value="HNH_nuc"/>
</dbReference>
<comment type="caution">
    <text evidence="3">The sequence shown here is derived from an EMBL/GenBank/DDBJ whole genome shotgun (WGS) entry which is preliminary data.</text>
</comment>
<feature type="domain" description="HNH nuclease" evidence="2">
    <location>
        <begin position="128"/>
        <end position="168"/>
    </location>
</feature>
<dbReference type="RefSeq" id="WP_149523279.1">
    <property type="nucleotide sequence ID" value="NZ_VTOU01000003.1"/>
</dbReference>
<dbReference type="EMBL" id="VTOU01000003">
    <property type="protein sequence ID" value="TZG26477.1"/>
    <property type="molecule type" value="Genomic_DNA"/>
</dbReference>
<organism evidence="3 4">
    <name type="scientific">Sphingomonas montanisoli</name>
    <dbReference type="NCBI Taxonomy" id="2606412"/>
    <lineage>
        <taxon>Bacteria</taxon>
        <taxon>Pseudomonadati</taxon>
        <taxon>Pseudomonadota</taxon>
        <taxon>Alphaproteobacteria</taxon>
        <taxon>Sphingomonadales</taxon>
        <taxon>Sphingomonadaceae</taxon>
        <taxon>Sphingomonas</taxon>
    </lineage>
</organism>
<proteinExistence type="predicted"/>
<protein>
    <submittedName>
        <fullName evidence="3">HNH endonuclease</fullName>
    </submittedName>
</protein>
<dbReference type="AlphaFoldDB" id="A0A5D9C5F9"/>
<dbReference type="Pfam" id="PF13392">
    <property type="entry name" value="HNH_3"/>
    <property type="match status" value="1"/>
</dbReference>
<keyword evidence="4" id="KW-1185">Reference proteome</keyword>
<keyword evidence="3" id="KW-0378">Hydrolase</keyword>
<dbReference type="Proteomes" id="UP000322077">
    <property type="component" value="Unassembled WGS sequence"/>
</dbReference>
<name>A0A5D9C5F9_9SPHN</name>
<sequence length="214" mass="23867">MKGRSIPYSPAELAWLETNRSMPIADYHRGFSVAFDREDVSAANLHALRKRKGWRTGRSGHFAKGQVPANKGKTMPYHPNSAATRFKPGERRGVAVKLYKPIGTERLSKEGYVERKIHDGLPLQSRWRAVHLIRWEEANGPLPAGQALKCLDGDRTNTDPNNWAEIPRALLPRLNGGRHKTRLAFDEASPELKPTILATAKLAHASRLARKGTA</sequence>
<evidence type="ECO:0000256" key="1">
    <source>
        <dbReference type="SAM" id="MobiDB-lite"/>
    </source>
</evidence>
<dbReference type="GO" id="GO:0004519">
    <property type="term" value="F:endonuclease activity"/>
    <property type="evidence" value="ECO:0007669"/>
    <property type="project" value="UniProtKB-KW"/>
</dbReference>
<gene>
    <name evidence="3" type="ORF">FYJ91_16265</name>
</gene>
<keyword evidence="3" id="KW-0540">Nuclease</keyword>
<keyword evidence="3" id="KW-0255">Endonuclease</keyword>
<accession>A0A5D9C5F9</accession>
<reference evidence="3 4" key="1">
    <citation type="submission" date="2019-08" db="EMBL/GenBank/DDBJ databases">
        <authorList>
            <person name="Wang G."/>
            <person name="Xu Z."/>
        </authorList>
    </citation>
    <scope>NUCLEOTIDE SEQUENCE [LARGE SCALE GENOMIC DNA]</scope>
    <source>
        <strain evidence="3 4">ZX</strain>
    </source>
</reference>